<comment type="caution">
    <text evidence="3">The sequence shown here is derived from an EMBL/GenBank/DDBJ whole genome shotgun (WGS) entry which is preliminary data.</text>
</comment>
<keyword evidence="1" id="KW-0808">Transferase</keyword>
<dbReference type="InterPro" id="IPR000182">
    <property type="entry name" value="GNAT_dom"/>
</dbReference>
<dbReference type="InterPro" id="IPR016181">
    <property type="entry name" value="Acyl_CoA_acyltransferase"/>
</dbReference>
<dbReference type="OrthoDB" id="61870at2759"/>
<reference evidence="3" key="2">
    <citation type="submission" date="2017-10" db="EMBL/GenBank/DDBJ databases">
        <title>Ladona fulva Genome sequencing and assembly.</title>
        <authorList>
            <person name="Murali S."/>
            <person name="Richards S."/>
            <person name="Bandaranaike D."/>
            <person name="Bellair M."/>
            <person name="Blankenburg K."/>
            <person name="Chao H."/>
            <person name="Dinh H."/>
            <person name="Doddapaneni H."/>
            <person name="Dugan-Rocha S."/>
            <person name="Elkadiri S."/>
            <person name="Gnanaolivu R."/>
            <person name="Hernandez B."/>
            <person name="Skinner E."/>
            <person name="Javaid M."/>
            <person name="Lee S."/>
            <person name="Li M."/>
            <person name="Ming W."/>
            <person name="Munidasa M."/>
            <person name="Muniz J."/>
            <person name="Nguyen L."/>
            <person name="Hughes D."/>
            <person name="Osuji N."/>
            <person name="Pu L.-L."/>
            <person name="Puazo M."/>
            <person name="Qu C."/>
            <person name="Quiroz J."/>
            <person name="Raj R."/>
            <person name="Weissenberger G."/>
            <person name="Xin Y."/>
            <person name="Zou X."/>
            <person name="Han Y."/>
            <person name="Worley K."/>
            <person name="Muzny D."/>
            <person name="Gibbs R."/>
        </authorList>
    </citation>
    <scope>NUCLEOTIDE SEQUENCE</scope>
    <source>
        <strain evidence="3">Sampled in the wild</strain>
    </source>
</reference>
<dbReference type="AlphaFoldDB" id="A0A8K0P924"/>
<dbReference type="InterPro" id="IPR013653">
    <property type="entry name" value="GCN5-like_dom"/>
</dbReference>
<gene>
    <name evidence="3" type="ORF">J437_LFUL016404</name>
</gene>
<name>A0A8K0P924_LADFU</name>
<evidence type="ECO:0000313" key="3">
    <source>
        <dbReference type="EMBL" id="KAG8236493.1"/>
    </source>
</evidence>
<dbReference type="CDD" id="cd04301">
    <property type="entry name" value="NAT_SF"/>
    <property type="match status" value="1"/>
</dbReference>
<proteinExistence type="inferred from homology"/>
<evidence type="ECO:0000313" key="4">
    <source>
        <dbReference type="Proteomes" id="UP000792457"/>
    </source>
</evidence>
<reference evidence="3" key="1">
    <citation type="submission" date="2013-04" db="EMBL/GenBank/DDBJ databases">
        <authorList>
            <person name="Qu J."/>
            <person name="Murali S.C."/>
            <person name="Bandaranaike D."/>
            <person name="Bellair M."/>
            <person name="Blankenburg K."/>
            <person name="Chao H."/>
            <person name="Dinh H."/>
            <person name="Doddapaneni H."/>
            <person name="Downs B."/>
            <person name="Dugan-Rocha S."/>
            <person name="Elkadiri S."/>
            <person name="Gnanaolivu R.D."/>
            <person name="Hernandez B."/>
            <person name="Javaid M."/>
            <person name="Jayaseelan J.C."/>
            <person name="Lee S."/>
            <person name="Li M."/>
            <person name="Ming W."/>
            <person name="Munidasa M."/>
            <person name="Muniz J."/>
            <person name="Nguyen L."/>
            <person name="Ongeri F."/>
            <person name="Osuji N."/>
            <person name="Pu L.-L."/>
            <person name="Puazo M."/>
            <person name="Qu C."/>
            <person name="Quiroz J."/>
            <person name="Raj R."/>
            <person name="Weissenberger G."/>
            <person name="Xin Y."/>
            <person name="Zou X."/>
            <person name="Han Y."/>
            <person name="Richards S."/>
            <person name="Worley K."/>
            <person name="Muzny D."/>
            <person name="Gibbs R."/>
        </authorList>
    </citation>
    <scope>NUCLEOTIDE SEQUENCE</scope>
    <source>
        <strain evidence="3">Sampled in the wild</strain>
    </source>
</reference>
<dbReference type="Proteomes" id="UP000792457">
    <property type="component" value="Unassembled WGS sequence"/>
</dbReference>
<dbReference type="GO" id="GO:0005739">
    <property type="term" value="C:mitochondrion"/>
    <property type="evidence" value="ECO:0007669"/>
    <property type="project" value="InterPro"/>
</dbReference>
<dbReference type="Gene3D" id="3.40.630.30">
    <property type="match status" value="1"/>
</dbReference>
<sequence>MYRFPFSESYGEIRFSMEQTVKYIDRKDIGLLEGWRIVTKEEACLKLEPYRPDSIFFHNVIEGGAKWSNGRPEVNTTFFCPEDPEFNGAVVIDIRGPIYKAAVFWPYKNFSLLIKALKDNYIIDWESKPNIFFGVQLECFGDLEQGMRSLGVDIKHIWTMAIYMMTPEIARSLIVEEPEPGLKVSTLDKKHAALIASKWPPRRQDSVKFMEDMIDIFPTIGIFTKNDNSQPIAWVMKNFHALGMFYIMPEYRRKGYGSFLAKALSKILGENGEYIISMIDEDNAPSRNLFQKVGFTFVNRIKIMSTFTFES</sequence>
<keyword evidence="1" id="KW-0012">Acyltransferase</keyword>
<dbReference type="EMBL" id="KZ309035">
    <property type="protein sequence ID" value="KAG8236493.1"/>
    <property type="molecule type" value="Genomic_DNA"/>
</dbReference>
<dbReference type="InterPro" id="IPR010313">
    <property type="entry name" value="Glycine_N-acyltransferase"/>
</dbReference>
<evidence type="ECO:0000256" key="1">
    <source>
        <dbReference type="RuleBase" id="RU368002"/>
    </source>
</evidence>
<dbReference type="Pfam" id="PF08445">
    <property type="entry name" value="FR47"/>
    <property type="match status" value="1"/>
</dbReference>
<dbReference type="PANTHER" id="PTHR15298:SF1">
    <property type="entry name" value="GLYCINE N-ACYLTRANSFERASE-LIKE PROTEIN"/>
    <property type="match status" value="1"/>
</dbReference>
<dbReference type="EC" id="2.3.1.-" evidence="1"/>
<dbReference type="SUPFAM" id="SSF55729">
    <property type="entry name" value="Acyl-CoA N-acyltransferases (Nat)"/>
    <property type="match status" value="1"/>
</dbReference>
<dbReference type="PROSITE" id="PS51186">
    <property type="entry name" value="GNAT"/>
    <property type="match status" value="1"/>
</dbReference>
<dbReference type="PANTHER" id="PTHR15298">
    <property type="entry name" value="L-COA N-ACYLTRANSFERASE-RELATED"/>
    <property type="match status" value="1"/>
</dbReference>
<evidence type="ECO:0000259" key="2">
    <source>
        <dbReference type="PROSITE" id="PS51186"/>
    </source>
</evidence>
<comment type="similarity">
    <text evidence="1">Belongs to the glycine N-acyltransferase family.</text>
</comment>
<keyword evidence="4" id="KW-1185">Reference proteome</keyword>
<dbReference type="GO" id="GO:0047961">
    <property type="term" value="F:glycine N-acyltransferase activity"/>
    <property type="evidence" value="ECO:0007669"/>
    <property type="project" value="InterPro"/>
</dbReference>
<feature type="domain" description="N-acetyltransferase" evidence="2">
    <location>
        <begin position="182"/>
        <end position="311"/>
    </location>
</feature>
<protein>
    <recommendedName>
        <fullName evidence="1">Glycine N-acyltransferase-like protein</fullName>
        <ecNumber evidence="1">2.3.1.-</ecNumber>
    </recommendedName>
</protein>
<accession>A0A8K0P924</accession>
<organism evidence="3 4">
    <name type="scientific">Ladona fulva</name>
    <name type="common">Scarce chaser dragonfly</name>
    <name type="synonym">Libellula fulva</name>
    <dbReference type="NCBI Taxonomy" id="123851"/>
    <lineage>
        <taxon>Eukaryota</taxon>
        <taxon>Metazoa</taxon>
        <taxon>Ecdysozoa</taxon>
        <taxon>Arthropoda</taxon>
        <taxon>Hexapoda</taxon>
        <taxon>Insecta</taxon>
        <taxon>Pterygota</taxon>
        <taxon>Palaeoptera</taxon>
        <taxon>Odonata</taxon>
        <taxon>Epiprocta</taxon>
        <taxon>Anisoptera</taxon>
        <taxon>Libelluloidea</taxon>
        <taxon>Libellulidae</taxon>
        <taxon>Ladona</taxon>
    </lineage>
</organism>